<comment type="caution">
    <text evidence="1">The sequence shown here is derived from an EMBL/GenBank/DDBJ whole genome shotgun (WGS) entry which is preliminary data.</text>
</comment>
<keyword evidence="2" id="KW-1185">Reference proteome</keyword>
<dbReference type="Proteomes" id="UP000559256">
    <property type="component" value="Unassembled WGS sequence"/>
</dbReference>
<gene>
    <name evidence="1" type="ORF">D9758_011684</name>
</gene>
<dbReference type="AlphaFoldDB" id="A0A8H5GD69"/>
<organism evidence="1 2">
    <name type="scientific">Tetrapyrgos nigripes</name>
    <dbReference type="NCBI Taxonomy" id="182062"/>
    <lineage>
        <taxon>Eukaryota</taxon>
        <taxon>Fungi</taxon>
        <taxon>Dikarya</taxon>
        <taxon>Basidiomycota</taxon>
        <taxon>Agaricomycotina</taxon>
        <taxon>Agaricomycetes</taxon>
        <taxon>Agaricomycetidae</taxon>
        <taxon>Agaricales</taxon>
        <taxon>Marasmiineae</taxon>
        <taxon>Marasmiaceae</taxon>
        <taxon>Tetrapyrgos</taxon>
    </lineage>
</organism>
<evidence type="ECO:0000313" key="1">
    <source>
        <dbReference type="EMBL" id="KAF5362759.1"/>
    </source>
</evidence>
<evidence type="ECO:0000313" key="2">
    <source>
        <dbReference type="Proteomes" id="UP000559256"/>
    </source>
</evidence>
<protein>
    <submittedName>
        <fullName evidence="1">Uncharacterized protein</fullName>
    </submittedName>
</protein>
<sequence length="154" mass="16786">MSTGLQNLTFGDGSSLLQYVGVWQAGTWGDNGTLHLTNEPFATVTLTFPVPANAFYFYGMKRSDGAKYVACIDESPCDPANPNSLPIDAFDPLANNFSNDPPVLLFSHEFDDFAVHEVTIMNLEDPRNPNHENSVVEVGSFEIQVQATEAAPES</sequence>
<dbReference type="OrthoDB" id="3359616at2759"/>
<proteinExistence type="predicted"/>
<reference evidence="1 2" key="1">
    <citation type="journal article" date="2020" name="ISME J.">
        <title>Uncovering the hidden diversity of litter-decomposition mechanisms in mushroom-forming fungi.</title>
        <authorList>
            <person name="Floudas D."/>
            <person name="Bentzer J."/>
            <person name="Ahren D."/>
            <person name="Johansson T."/>
            <person name="Persson P."/>
            <person name="Tunlid A."/>
        </authorList>
    </citation>
    <scope>NUCLEOTIDE SEQUENCE [LARGE SCALE GENOMIC DNA]</scope>
    <source>
        <strain evidence="1 2">CBS 291.85</strain>
    </source>
</reference>
<dbReference type="EMBL" id="JAACJM010000037">
    <property type="protein sequence ID" value="KAF5362759.1"/>
    <property type="molecule type" value="Genomic_DNA"/>
</dbReference>
<name>A0A8H5GD69_9AGAR</name>
<accession>A0A8H5GD69</accession>